<dbReference type="AlphaFoldDB" id="A0A7S1RX52"/>
<accession>A0A7S1RX52</accession>
<gene>
    <name evidence="1" type="ORF">ACAT0790_LOCUS55095</name>
</gene>
<dbReference type="EMBL" id="HBGE01092539">
    <property type="protein sequence ID" value="CAD9178326.1"/>
    <property type="molecule type" value="Transcribed_RNA"/>
</dbReference>
<protein>
    <submittedName>
        <fullName evidence="1">Uncharacterized protein</fullName>
    </submittedName>
</protein>
<organism evidence="1">
    <name type="scientific">Alexandrium catenella</name>
    <name type="common">Red tide dinoflagellate</name>
    <name type="synonym">Gonyaulax catenella</name>
    <dbReference type="NCBI Taxonomy" id="2925"/>
    <lineage>
        <taxon>Eukaryota</taxon>
        <taxon>Sar</taxon>
        <taxon>Alveolata</taxon>
        <taxon>Dinophyceae</taxon>
        <taxon>Gonyaulacales</taxon>
        <taxon>Pyrocystaceae</taxon>
        <taxon>Alexandrium</taxon>
    </lineage>
</organism>
<proteinExistence type="predicted"/>
<reference evidence="1" key="1">
    <citation type="submission" date="2021-01" db="EMBL/GenBank/DDBJ databases">
        <authorList>
            <person name="Corre E."/>
            <person name="Pelletier E."/>
            <person name="Niang G."/>
            <person name="Scheremetjew M."/>
            <person name="Finn R."/>
            <person name="Kale V."/>
            <person name="Holt S."/>
            <person name="Cochrane G."/>
            <person name="Meng A."/>
            <person name="Brown T."/>
            <person name="Cohen L."/>
        </authorList>
    </citation>
    <scope>NUCLEOTIDE SEQUENCE</scope>
    <source>
        <strain evidence="1">OF101</strain>
    </source>
</reference>
<sequence length="534" mass="58724">MGCCGSSSTYGIEVEAIQGAVTRLRQKYGKDLLIMSIKDQNVPGKLCLTGDIDPAMVEEITRVFRADKNNESVELSSDKYDQMWDKVWCNTKLTSGHSTFSFAKAYFPRGKLIVALLNAIAKFGWGLSACPNFGGVESRDDKGNVTSCVDWPIFIFYKEKESLYTQEHLLLAVKDSNIPGKLCAAGPVGDLEGQMAQCLQRFAPDVKSEKDSYDDDYDVVWRNTKITSGMQMMSFAKKYFPLGKTNVALLECAYKAGWRCVGAPNFGGTGDSWPCYILRKLKEDGPPPELLFAAIKDSNLPGKLCMSGTSADQVTDALCGALTKVVDNAGVKSEKDSYDDDHDAVCRDVHVTTGMQAFSFRVPYFPRGDSMKTVLDTWRAEGYQTVCCPNFGGMLDSWPTFVLEKRDNVPPQMFLAVKDENLPGKVALVGGDIVSDPTVGAELLEVFKTLCGEGVMQTPDDYDKTYELAYRNTVMTTGHATFTWSKPYWPHGYVVEMVLQVLLAKGWKAQGGPNFGNDGGTWPGVVFSKVEGNA</sequence>
<name>A0A7S1RX52_ALECA</name>
<evidence type="ECO:0000313" key="1">
    <source>
        <dbReference type="EMBL" id="CAD9178326.1"/>
    </source>
</evidence>